<dbReference type="GO" id="GO:0016020">
    <property type="term" value="C:membrane"/>
    <property type="evidence" value="ECO:0007669"/>
    <property type="project" value="UniProtKB-SubCell"/>
</dbReference>
<evidence type="ECO:0000313" key="10">
    <source>
        <dbReference type="Proteomes" id="UP000005695"/>
    </source>
</evidence>
<feature type="transmembrane region" description="Helical" evidence="7">
    <location>
        <begin position="154"/>
        <end position="173"/>
    </location>
</feature>
<feature type="transmembrane region" description="Helical" evidence="7">
    <location>
        <begin position="220"/>
        <end position="239"/>
    </location>
</feature>
<dbReference type="GO" id="GO:0004252">
    <property type="term" value="F:serine-type endopeptidase activity"/>
    <property type="evidence" value="ECO:0007669"/>
    <property type="project" value="InterPro"/>
</dbReference>
<dbReference type="Gene3D" id="1.20.1540.10">
    <property type="entry name" value="Rhomboid-like"/>
    <property type="match status" value="1"/>
</dbReference>
<keyword evidence="10" id="KW-1185">Reference proteome</keyword>
<dbReference type="Gene3D" id="1.25.40.10">
    <property type="entry name" value="Tetratricopeptide repeat domain"/>
    <property type="match status" value="1"/>
</dbReference>
<dbReference type="InterPro" id="IPR050925">
    <property type="entry name" value="Rhomboid_protease_S54"/>
</dbReference>
<dbReference type="SUPFAM" id="SSF144091">
    <property type="entry name" value="Rhomboid-like"/>
    <property type="match status" value="1"/>
</dbReference>
<evidence type="ECO:0000256" key="1">
    <source>
        <dbReference type="ARBA" id="ARBA00004141"/>
    </source>
</evidence>
<evidence type="ECO:0000256" key="6">
    <source>
        <dbReference type="ARBA" id="ARBA00023136"/>
    </source>
</evidence>
<organism evidence="9 10">
    <name type="scientific">Desulfuromonas acetoxidans (strain DSM 684 / 11070)</name>
    <dbReference type="NCBI Taxonomy" id="281689"/>
    <lineage>
        <taxon>Bacteria</taxon>
        <taxon>Pseudomonadati</taxon>
        <taxon>Thermodesulfobacteriota</taxon>
        <taxon>Desulfuromonadia</taxon>
        <taxon>Desulfuromonadales</taxon>
        <taxon>Desulfuromonadaceae</taxon>
        <taxon>Desulfuromonas</taxon>
    </lineage>
</organism>
<dbReference type="Proteomes" id="UP000005695">
    <property type="component" value="Unassembled WGS sequence"/>
</dbReference>
<dbReference type="EMBL" id="AAEW02000008">
    <property type="protein sequence ID" value="EAT15703.1"/>
    <property type="molecule type" value="Genomic_DNA"/>
</dbReference>
<feature type="transmembrane region" description="Helical" evidence="7">
    <location>
        <begin position="126"/>
        <end position="148"/>
    </location>
</feature>
<dbReference type="InterPro" id="IPR022764">
    <property type="entry name" value="Peptidase_S54_rhomboid_dom"/>
</dbReference>
<dbReference type="RefSeq" id="WP_006000075.1">
    <property type="nucleotide sequence ID" value="NZ_AAEW02000008.1"/>
</dbReference>
<reference evidence="9" key="2">
    <citation type="submission" date="2006-05" db="EMBL/GenBank/DDBJ databases">
        <title>Sequencing of the draft genome and assembly of Desulfuromonas acetoxidans DSM 684.</title>
        <authorList>
            <consortium name="US DOE Joint Genome Institute (JGI-PGF)"/>
            <person name="Copeland A."/>
            <person name="Lucas S."/>
            <person name="Lapidus A."/>
            <person name="Barry K."/>
            <person name="Detter J.C."/>
            <person name="Glavina del Rio T."/>
            <person name="Hammon N."/>
            <person name="Israni S."/>
            <person name="Dalin E."/>
            <person name="Tice H."/>
            <person name="Bruce D."/>
            <person name="Pitluck S."/>
            <person name="Richardson P."/>
        </authorList>
    </citation>
    <scope>NUCLEOTIDE SEQUENCE [LARGE SCALE GENOMIC DNA]</scope>
    <source>
        <strain evidence="9">DSM 684</strain>
    </source>
</reference>
<name>Q1K039_DESA6</name>
<protein>
    <submittedName>
        <fullName evidence="9">Rhomboid-like protein</fullName>
    </submittedName>
</protein>
<feature type="transmembrane region" description="Helical" evidence="7">
    <location>
        <begin position="92"/>
        <end position="114"/>
    </location>
</feature>
<dbReference type="PANTHER" id="PTHR43731">
    <property type="entry name" value="RHOMBOID PROTEASE"/>
    <property type="match status" value="1"/>
</dbReference>
<evidence type="ECO:0000256" key="5">
    <source>
        <dbReference type="ARBA" id="ARBA00022989"/>
    </source>
</evidence>
<feature type="transmembrane region" description="Helical" evidence="7">
    <location>
        <begin position="180"/>
        <end position="205"/>
    </location>
</feature>
<evidence type="ECO:0000313" key="9">
    <source>
        <dbReference type="EMBL" id="EAT15703.1"/>
    </source>
</evidence>
<keyword evidence="6 7" id="KW-0472">Membrane</keyword>
<accession>Q1K039</accession>
<keyword evidence="4" id="KW-0378">Hydrolase</keyword>
<evidence type="ECO:0000259" key="8">
    <source>
        <dbReference type="Pfam" id="PF01694"/>
    </source>
</evidence>
<reference evidence="9" key="1">
    <citation type="submission" date="2006-05" db="EMBL/GenBank/DDBJ databases">
        <title>Annotation of the draft genome assembly of Desulfuromonas acetoxidans DSM 684.</title>
        <authorList>
            <consortium name="US DOE Joint Genome Institute (JGI-ORNL)"/>
            <person name="Larimer F."/>
            <person name="Land M."/>
            <person name="Hauser L."/>
        </authorList>
    </citation>
    <scope>NUCLEOTIDE SEQUENCE [LARGE SCALE GENOMIC DNA]</scope>
    <source>
        <strain evidence="9">DSM 684</strain>
    </source>
</reference>
<evidence type="ECO:0000256" key="7">
    <source>
        <dbReference type="SAM" id="Phobius"/>
    </source>
</evidence>
<dbReference type="AlphaFoldDB" id="Q1K039"/>
<dbReference type="InterPro" id="IPR011990">
    <property type="entry name" value="TPR-like_helical_dom_sf"/>
</dbReference>
<evidence type="ECO:0000256" key="2">
    <source>
        <dbReference type="ARBA" id="ARBA00009045"/>
    </source>
</evidence>
<comment type="caution">
    <text evidence="9">The sequence shown here is derived from an EMBL/GenBank/DDBJ whole genome shotgun (WGS) entry which is preliminary data.</text>
</comment>
<proteinExistence type="inferred from homology"/>
<keyword evidence="5 7" id="KW-1133">Transmembrane helix</keyword>
<comment type="similarity">
    <text evidence="2">Belongs to the peptidase S54 family.</text>
</comment>
<evidence type="ECO:0000256" key="3">
    <source>
        <dbReference type="ARBA" id="ARBA00022692"/>
    </source>
</evidence>
<feature type="transmembrane region" description="Helical" evidence="7">
    <location>
        <begin position="16"/>
        <end position="36"/>
    </location>
</feature>
<comment type="subcellular location">
    <subcellularLocation>
        <location evidence="1">Membrane</location>
        <topology evidence="1">Multi-pass membrane protein</topology>
    </subcellularLocation>
</comment>
<feature type="domain" description="Peptidase S54 rhomboid" evidence="8">
    <location>
        <begin position="91"/>
        <end position="237"/>
    </location>
</feature>
<sequence>MFIPVGDLPNPPGRAYVNLSLIAANIMIFALITLPLSGMKADPYNPALIEYLHHLGVQSLSQAQQVAERISAYDLFVFQHGFKPAAPRLDDLFFSLFLHAGLLHLAGNMLFLWIFGDNVEYRLGPWLYLVLYLFTGVMATVFFALFTLDSYTPLIGASGAISGILGCYFIWFPRNKVKTFIFLFPFIMTTILLPARLVLGVFLVIDNVLPFLFVHSGSGVAHGAHIGGFIAGGGVAYAIDHWPGLRHGKRFHKKVSPCENPEASAADRINCLIDHDKMDDACGVFFGLNQRELRRTIPSYHVLEMGQYLMAEKHFDAALTLYRRFISDRPSDDQLDQAYLGAGIALLNKENCHPSAHQYFLSVLDVSHDQGLVNEARRYLDVIDGHCRQRDWSRPDA</sequence>
<dbReference type="OrthoDB" id="9813074at2"/>
<evidence type="ECO:0000256" key="4">
    <source>
        <dbReference type="ARBA" id="ARBA00022801"/>
    </source>
</evidence>
<dbReference type="Pfam" id="PF01694">
    <property type="entry name" value="Rhomboid"/>
    <property type="match status" value="1"/>
</dbReference>
<gene>
    <name evidence="9" type="ORF">Dace_2403</name>
</gene>
<dbReference type="InterPro" id="IPR035952">
    <property type="entry name" value="Rhomboid-like_sf"/>
</dbReference>
<keyword evidence="3 7" id="KW-0812">Transmembrane</keyword>
<dbReference type="PANTHER" id="PTHR43731:SF14">
    <property type="entry name" value="PRESENILIN-ASSOCIATED RHOMBOID-LIKE PROTEIN, MITOCHONDRIAL"/>
    <property type="match status" value="1"/>
</dbReference>